<dbReference type="AlphaFoldDB" id="A0A4S5DYD7"/>
<name>A0A4S5DYD7_9ACTN</name>
<dbReference type="Gene3D" id="3.10.310.10">
    <property type="entry name" value="Diaminopimelate Epimerase, Chain A, domain 1"/>
    <property type="match status" value="1"/>
</dbReference>
<proteinExistence type="predicted"/>
<comment type="caution">
    <text evidence="1">The sequence shown here is derived from an EMBL/GenBank/DDBJ whole genome shotgun (WGS) entry which is preliminary data.</text>
</comment>
<sequence length="151" mass="15822">RLLGGHPETLQAAGGDAVSWQEDGRVWIRGALAAVPLWAHRQLADAAEVDAIELPRPAADDLMQVWAWSDEPAGTVRARAFGARHGVAEDEACGSASMRLAAALGRRLTVRHGAGSIVLAQPGPPGFADVGGLVVEDETRVVSDLDEFLVG</sequence>
<dbReference type="SUPFAM" id="SSF54506">
    <property type="entry name" value="Diaminopimelate epimerase-like"/>
    <property type="match status" value="1"/>
</dbReference>
<organism evidence="1 2">
    <name type="scientific">Candidatus Frankia alpina</name>
    <dbReference type="NCBI Taxonomy" id="2699483"/>
    <lineage>
        <taxon>Bacteria</taxon>
        <taxon>Bacillati</taxon>
        <taxon>Actinomycetota</taxon>
        <taxon>Actinomycetes</taxon>
        <taxon>Frankiales</taxon>
        <taxon>Frankiaceae</taxon>
        <taxon>Frankia</taxon>
    </lineage>
</organism>
<dbReference type="Proteomes" id="UP000305282">
    <property type="component" value="Unassembled WGS sequence"/>
</dbReference>
<keyword evidence="2" id="KW-1185">Reference proteome</keyword>
<evidence type="ECO:0000313" key="2">
    <source>
        <dbReference type="Proteomes" id="UP000305282"/>
    </source>
</evidence>
<accession>A0A4S5DYD7</accession>
<evidence type="ECO:0000313" key="1">
    <source>
        <dbReference type="EMBL" id="THJ63966.1"/>
    </source>
</evidence>
<feature type="non-terminal residue" evidence="1">
    <location>
        <position position="1"/>
    </location>
</feature>
<dbReference type="EMBL" id="SSXH01000558">
    <property type="protein sequence ID" value="THJ63966.1"/>
    <property type="molecule type" value="Genomic_DNA"/>
</dbReference>
<gene>
    <name evidence="1" type="ORF">E7Y31_17950</name>
</gene>
<reference evidence="1 2" key="1">
    <citation type="submission" date="2019-04" db="EMBL/GenBank/DDBJ databases">
        <title>Draft genome sequences for three unisolated Alnus-infective Frankia Sp+ strains, AgTrS, AiOr and AvVan, the first sequenced Frankia strains able to sporulate in-planta.</title>
        <authorList>
            <person name="Bethencourt L."/>
            <person name="Vautrin F."/>
            <person name="Taib N."/>
            <person name="Dubost A."/>
            <person name="Castro-Garcia L."/>
            <person name="Imbaud O."/>
            <person name="Abrouk D."/>
            <person name="Fournier P."/>
            <person name="Briolay J."/>
            <person name="Nguyen A."/>
            <person name="Normand P."/>
            <person name="Fernandez M.P."/>
            <person name="Brochier-Armanet C."/>
            <person name="Herrera-Belaroussi A."/>
        </authorList>
    </citation>
    <scope>NUCLEOTIDE SEQUENCE [LARGE SCALE GENOMIC DNA]</scope>
    <source>
        <strain evidence="1 2">AvVan</strain>
    </source>
</reference>
<protein>
    <submittedName>
        <fullName evidence="1">PhzF family phenazine biosynthesis protein</fullName>
    </submittedName>
</protein>